<keyword evidence="2" id="KW-0812">Transmembrane</keyword>
<reference evidence="3 4" key="1">
    <citation type="journal article" date="2018" name="PLoS Genet.">
        <title>Population sequencing reveals clonal diversity and ancestral inbreeding in the grapevine cultivar Chardonnay.</title>
        <authorList>
            <person name="Roach M.J."/>
            <person name="Johnson D.L."/>
            <person name="Bohlmann J."/>
            <person name="van Vuuren H.J."/>
            <person name="Jones S.J."/>
            <person name="Pretorius I.S."/>
            <person name="Schmidt S.A."/>
            <person name="Borneman A.R."/>
        </authorList>
    </citation>
    <scope>NUCLEOTIDE SEQUENCE [LARGE SCALE GENOMIC DNA]</scope>
    <source>
        <strain evidence="4">cv. Chardonnay</strain>
        <tissue evidence="3">Leaf</tissue>
    </source>
</reference>
<feature type="transmembrane region" description="Helical" evidence="2">
    <location>
        <begin position="67"/>
        <end position="87"/>
    </location>
</feature>
<dbReference type="OrthoDB" id="416253at2759"/>
<proteinExistence type="predicted"/>
<dbReference type="Proteomes" id="UP000288805">
    <property type="component" value="Unassembled WGS sequence"/>
</dbReference>
<evidence type="ECO:0000313" key="3">
    <source>
        <dbReference type="EMBL" id="RVW19432.1"/>
    </source>
</evidence>
<name>A0A438C871_VITVI</name>
<organism evidence="3 4">
    <name type="scientific">Vitis vinifera</name>
    <name type="common">Grape</name>
    <dbReference type="NCBI Taxonomy" id="29760"/>
    <lineage>
        <taxon>Eukaryota</taxon>
        <taxon>Viridiplantae</taxon>
        <taxon>Streptophyta</taxon>
        <taxon>Embryophyta</taxon>
        <taxon>Tracheophyta</taxon>
        <taxon>Spermatophyta</taxon>
        <taxon>Magnoliopsida</taxon>
        <taxon>eudicotyledons</taxon>
        <taxon>Gunneridae</taxon>
        <taxon>Pentapetalae</taxon>
        <taxon>rosids</taxon>
        <taxon>Vitales</taxon>
        <taxon>Vitaceae</taxon>
        <taxon>Viteae</taxon>
        <taxon>Vitis</taxon>
    </lineage>
</organism>
<comment type="caution">
    <text evidence="3">The sequence shown here is derived from an EMBL/GenBank/DDBJ whole genome shotgun (WGS) entry which is preliminary data.</text>
</comment>
<dbReference type="AlphaFoldDB" id="A0A438C871"/>
<evidence type="ECO:0000313" key="4">
    <source>
        <dbReference type="Proteomes" id="UP000288805"/>
    </source>
</evidence>
<dbReference type="InterPro" id="IPR036812">
    <property type="entry name" value="NAD(P)_OxRdtase_dom_sf"/>
</dbReference>
<feature type="region of interest" description="Disordered" evidence="1">
    <location>
        <begin position="1"/>
        <end position="31"/>
    </location>
</feature>
<evidence type="ECO:0000256" key="1">
    <source>
        <dbReference type="SAM" id="MobiDB-lite"/>
    </source>
</evidence>
<dbReference type="Gene3D" id="3.20.20.100">
    <property type="entry name" value="NADP-dependent oxidoreductase domain"/>
    <property type="match status" value="1"/>
</dbReference>
<dbReference type="EMBL" id="QGNW01002481">
    <property type="protein sequence ID" value="RVW19432.1"/>
    <property type="molecule type" value="Genomic_DNA"/>
</dbReference>
<sequence length="98" mass="10916">MREGKGGRRPAVVRQRQLASRVGDSSPSSDHLEMSDDIRFFQLNTGAKMPSVGLGTWQSDPGLVGQAVAIAIKVSLLLLYDFLLYGYKNFWNSWDLDL</sequence>
<protein>
    <submittedName>
        <fullName evidence="3">Aldo-keto reductase family 4 member C10</fullName>
    </submittedName>
</protein>
<evidence type="ECO:0000256" key="2">
    <source>
        <dbReference type="SAM" id="Phobius"/>
    </source>
</evidence>
<gene>
    <name evidence="3" type="primary">AKR4C10_1</name>
    <name evidence="3" type="ORF">CK203_116173</name>
</gene>
<accession>A0A438C871</accession>
<keyword evidence="2" id="KW-0472">Membrane</keyword>
<keyword evidence="2" id="KW-1133">Transmembrane helix</keyword>